<proteinExistence type="predicted"/>
<dbReference type="EMBL" id="CP108133">
    <property type="protein sequence ID" value="WTP49954.1"/>
    <property type="molecule type" value="Genomic_DNA"/>
</dbReference>
<accession>A0ABZ1JEB3</accession>
<evidence type="ECO:0008006" key="4">
    <source>
        <dbReference type="Google" id="ProtNLM"/>
    </source>
</evidence>
<sequence>MRKIVAGLAVLGLALTGCGTGAGEGGGRGTRGDGGAKSSGMSWAYDEILDEGSLSDVLANGADDVWAVGTVTESTDPSSVETSSVEPASSEGFLLHRDGTRWKRQPMPAALGDSVHQARLDGLGSGEFLLTAARQDTTTSRTAHWDGTEWTVLPRLPGGGRVTEMKAFAADDIWVLATGSRFQHWDGTRWTAAPLPDGVTATSLDGVAADDLWAAGYRSTGDGTDGHEMQQPAAVHWDGRAWRQADMPEYRFPDPVPAEPSASVARILAFAADDVRAYGAHSFNAGEGVEEDPEEGAVRLRWDGSRWSKVADAKGDCAGRVPVARDGTGGLLLDDSRYVTGDGVCTKIGRPRLPDGGGVRADSRQSLWLSAVVAVPGADQVLGVGRVQVNQSGDPVNKTVIVSLDR</sequence>
<reference evidence="2" key="1">
    <citation type="submission" date="2022-10" db="EMBL/GenBank/DDBJ databases">
        <title>The complete genomes of actinobacterial strains from the NBC collection.</title>
        <authorList>
            <person name="Joergensen T.S."/>
            <person name="Alvarez Arevalo M."/>
            <person name="Sterndorff E.B."/>
            <person name="Faurdal D."/>
            <person name="Vuksanovic O."/>
            <person name="Mourched A.-S."/>
            <person name="Charusanti P."/>
            <person name="Shaw S."/>
            <person name="Blin K."/>
            <person name="Weber T."/>
        </authorList>
    </citation>
    <scope>NUCLEOTIDE SEQUENCE</scope>
    <source>
        <strain evidence="2">NBC_00189</strain>
    </source>
</reference>
<dbReference type="Proteomes" id="UP001432166">
    <property type="component" value="Chromosome"/>
</dbReference>
<keyword evidence="1" id="KW-0732">Signal</keyword>
<keyword evidence="3" id="KW-1185">Reference proteome</keyword>
<dbReference type="PROSITE" id="PS51257">
    <property type="entry name" value="PROKAR_LIPOPROTEIN"/>
    <property type="match status" value="1"/>
</dbReference>
<organism evidence="2 3">
    <name type="scientific">Streptomyces tauricus</name>
    <dbReference type="NCBI Taxonomy" id="68274"/>
    <lineage>
        <taxon>Bacteria</taxon>
        <taxon>Bacillati</taxon>
        <taxon>Actinomycetota</taxon>
        <taxon>Actinomycetes</taxon>
        <taxon>Kitasatosporales</taxon>
        <taxon>Streptomycetaceae</taxon>
        <taxon>Streptomyces</taxon>
        <taxon>Streptomyces aurantiacus group</taxon>
    </lineage>
</organism>
<evidence type="ECO:0000256" key="1">
    <source>
        <dbReference type="SAM" id="SignalP"/>
    </source>
</evidence>
<dbReference type="RefSeq" id="WP_328937794.1">
    <property type="nucleotide sequence ID" value="NZ_CP108133.1"/>
</dbReference>
<feature type="signal peptide" evidence="1">
    <location>
        <begin position="1"/>
        <end position="22"/>
    </location>
</feature>
<evidence type="ECO:0000313" key="3">
    <source>
        <dbReference type="Proteomes" id="UP001432166"/>
    </source>
</evidence>
<protein>
    <recommendedName>
        <fullName evidence="4">Lipoprotein</fullName>
    </recommendedName>
</protein>
<gene>
    <name evidence="2" type="ORF">OG288_17560</name>
</gene>
<name>A0ABZ1JEB3_9ACTN</name>
<feature type="chain" id="PRO_5046606280" description="Lipoprotein" evidence="1">
    <location>
        <begin position="23"/>
        <end position="406"/>
    </location>
</feature>
<evidence type="ECO:0000313" key="2">
    <source>
        <dbReference type="EMBL" id="WTP49954.1"/>
    </source>
</evidence>